<gene>
    <name evidence="3" type="ORF">B8V81_4459</name>
</gene>
<dbReference type="PANTHER" id="PTHR42783:SF3">
    <property type="entry name" value="GLUTAMATE SYNTHASE [NADPH] SMALL CHAIN-RELATED"/>
    <property type="match status" value="1"/>
</dbReference>
<proteinExistence type="predicted"/>
<evidence type="ECO:0000313" key="3">
    <source>
        <dbReference type="EMBL" id="PLT46028.1"/>
    </source>
</evidence>
<dbReference type="InterPro" id="IPR028261">
    <property type="entry name" value="DPD_II"/>
</dbReference>
<dbReference type="SUPFAM" id="SSF51971">
    <property type="entry name" value="Nucleotide-binding domain"/>
    <property type="match status" value="1"/>
</dbReference>
<accession>A0A2N5N6R2</accession>
<dbReference type="Gene3D" id="1.10.1060.10">
    <property type="entry name" value="Alpha-helical ferredoxin"/>
    <property type="match status" value="1"/>
</dbReference>
<dbReference type="RefSeq" id="WP_052332909.1">
    <property type="nucleotide sequence ID" value="NZ_BIMM01000059.1"/>
</dbReference>
<dbReference type="PRINTS" id="PR00419">
    <property type="entry name" value="ADXRDTASE"/>
</dbReference>
<dbReference type="Proteomes" id="UP000234789">
    <property type="component" value="Unassembled WGS sequence"/>
</dbReference>
<dbReference type="GO" id="GO:0051536">
    <property type="term" value="F:iron-sulfur cluster binding"/>
    <property type="evidence" value="ECO:0007669"/>
    <property type="project" value="InterPro"/>
</dbReference>
<keyword evidence="4" id="KW-1185">Reference proteome</keyword>
<feature type="domain" description="FAD/NAD(P)-binding" evidence="1">
    <location>
        <begin position="142"/>
        <end position="440"/>
    </location>
</feature>
<dbReference type="PANTHER" id="PTHR42783">
    <property type="entry name" value="GLUTAMATE SYNTHASE [NADPH] SMALL CHAIN"/>
    <property type="match status" value="1"/>
</dbReference>
<dbReference type="OrthoDB" id="9803192at2"/>
<sequence>MVDDIRLSAAFGDPAVPEPFRELVPPLTRAAAAEESNRCLYCYDAPCIKACPTSIDIPSFIKRIATGNPEGAAHAIMDANPVGASCARVCPTELLCEGACVLNGSSAPIAIGRLQRHATDYAASAGLRLFAPGEPAGVSAGVIGSGPAGLSAARELARFGFDVDVYEARQVAGGLDSSGIVSFRLPTHVPDWEVRQVEELGVRFHTGVRVGSSLSVEELRGRHDVLVLAAGMGYVPPLGLEGERLEGVYDAIRLVEATKAGRMPSALAGARVAVIGAGNTAIDAATCAVRLGAAEVKIVYRRTAAEMTAYPFEYEFAKQEGVGFVWLTQPLRIVAGPDGKAAGLECMRLQPDGRVGSDGRRLTSPVPDSAFLLEADAVVLATGQERLATLAEQLGIAHRAGVPEADPRTGLTSDPRIYAAGDILHGTGAGEATVVSAAEQGKRAAAAIAAAWLGPDFASRRRAPAVAVPSRHAGSAGRI</sequence>
<name>A0A2N5N6R2_9BACL</name>
<dbReference type="Pfam" id="PF14691">
    <property type="entry name" value="Fer4_20"/>
    <property type="match status" value="1"/>
</dbReference>
<dbReference type="Gene3D" id="3.50.50.60">
    <property type="entry name" value="FAD/NAD(P)-binding domain"/>
    <property type="match status" value="3"/>
</dbReference>
<evidence type="ECO:0000313" key="4">
    <source>
        <dbReference type="Proteomes" id="UP000234789"/>
    </source>
</evidence>
<organism evidence="3 4">
    <name type="scientific">Paenibacillus pasadenensis</name>
    <dbReference type="NCBI Taxonomy" id="217090"/>
    <lineage>
        <taxon>Bacteria</taxon>
        <taxon>Bacillati</taxon>
        <taxon>Bacillota</taxon>
        <taxon>Bacilli</taxon>
        <taxon>Bacillales</taxon>
        <taxon>Paenibacillaceae</taxon>
        <taxon>Paenibacillus</taxon>
    </lineage>
</organism>
<protein>
    <submittedName>
        <fullName evidence="3">Pyridine nucleotide-disulfide oxidoreductase associated with reductive pyrimidine catabolism</fullName>
    </submittedName>
</protein>
<dbReference type="InterPro" id="IPR009051">
    <property type="entry name" value="Helical_ferredxn"/>
</dbReference>
<dbReference type="GO" id="GO:0016491">
    <property type="term" value="F:oxidoreductase activity"/>
    <property type="evidence" value="ECO:0007669"/>
    <property type="project" value="InterPro"/>
</dbReference>
<dbReference type="InterPro" id="IPR036188">
    <property type="entry name" value="FAD/NAD-bd_sf"/>
</dbReference>
<evidence type="ECO:0000259" key="1">
    <source>
        <dbReference type="Pfam" id="PF07992"/>
    </source>
</evidence>
<dbReference type="InterPro" id="IPR023753">
    <property type="entry name" value="FAD/NAD-binding_dom"/>
</dbReference>
<dbReference type="SUPFAM" id="SSF46548">
    <property type="entry name" value="alpha-helical ferredoxin"/>
    <property type="match status" value="1"/>
</dbReference>
<dbReference type="Pfam" id="PF07992">
    <property type="entry name" value="Pyr_redox_2"/>
    <property type="match status" value="1"/>
</dbReference>
<dbReference type="EMBL" id="NFEZ01000004">
    <property type="protein sequence ID" value="PLT46028.1"/>
    <property type="molecule type" value="Genomic_DNA"/>
</dbReference>
<reference evidence="3 4" key="1">
    <citation type="submission" date="2017-05" db="EMBL/GenBank/DDBJ databases">
        <title>Functional genome analysis of Paenibacillus pasadenensis strain R16: insights on endophytic life style and antifungal activity.</title>
        <authorList>
            <person name="Passera A."/>
            <person name="Marcolungo L."/>
            <person name="Casati P."/>
            <person name="Brasca M."/>
            <person name="Quaglino F."/>
            <person name="Delledonne M."/>
        </authorList>
    </citation>
    <scope>NUCLEOTIDE SEQUENCE [LARGE SCALE GENOMIC DNA]</scope>
    <source>
        <strain evidence="3 4">R16</strain>
    </source>
</reference>
<evidence type="ECO:0000259" key="2">
    <source>
        <dbReference type="Pfam" id="PF14691"/>
    </source>
</evidence>
<feature type="domain" description="Dihydroprymidine dehydrogenase" evidence="2">
    <location>
        <begin position="20"/>
        <end position="125"/>
    </location>
</feature>
<dbReference type="AlphaFoldDB" id="A0A2N5N6R2"/>
<comment type="caution">
    <text evidence="3">The sequence shown here is derived from an EMBL/GenBank/DDBJ whole genome shotgun (WGS) entry which is preliminary data.</text>
</comment>